<sequence>MGRLNRGPNGPVSGKFGSVIGSSWRGIYYIKGLQKKIKKARSPLQIAQQNKFAFAVNFLKPVKLLLDMGFSRINPGGATGYNMAISHTVQHCIKGADPNYEMDYASILFCTKGKLVIPENIKMETAGMHLKVSWDVKTGKYSSPDDALELLLYQHGTRELYIPPGTARNKGELVFELSQHYKGETMHVYMYLVTSSIFQAREWSDSVYLGEVTFRE</sequence>
<gene>
    <name evidence="1" type="ORF">SAMN05661099_1873</name>
</gene>
<organism evidence="1 2">
    <name type="scientific">Daejeonella lutea</name>
    <dbReference type="NCBI Taxonomy" id="572036"/>
    <lineage>
        <taxon>Bacteria</taxon>
        <taxon>Pseudomonadati</taxon>
        <taxon>Bacteroidota</taxon>
        <taxon>Sphingobacteriia</taxon>
        <taxon>Sphingobacteriales</taxon>
        <taxon>Sphingobacteriaceae</taxon>
        <taxon>Daejeonella</taxon>
    </lineage>
</organism>
<name>A0A1T5CUC1_9SPHI</name>
<dbReference type="Pfam" id="PF19781">
    <property type="entry name" value="DUF6266"/>
    <property type="match status" value="1"/>
</dbReference>
<dbReference type="EMBL" id="FUYR01000002">
    <property type="protein sequence ID" value="SKB62921.1"/>
    <property type="molecule type" value="Genomic_DNA"/>
</dbReference>
<reference evidence="2" key="1">
    <citation type="submission" date="2017-02" db="EMBL/GenBank/DDBJ databases">
        <authorList>
            <person name="Varghese N."/>
            <person name="Submissions S."/>
        </authorList>
    </citation>
    <scope>NUCLEOTIDE SEQUENCE [LARGE SCALE GENOMIC DNA]</scope>
    <source>
        <strain evidence="2">DSM 22385</strain>
    </source>
</reference>
<evidence type="ECO:0000313" key="2">
    <source>
        <dbReference type="Proteomes" id="UP000189981"/>
    </source>
</evidence>
<dbReference type="OrthoDB" id="665435at2"/>
<dbReference type="STRING" id="572036.SAMN05661099_1873"/>
<dbReference type="InterPro" id="IPR046233">
    <property type="entry name" value="DUF6266"/>
</dbReference>
<evidence type="ECO:0000313" key="1">
    <source>
        <dbReference type="EMBL" id="SKB62921.1"/>
    </source>
</evidence>
<accession>A0A1T5CUC1</accession>
<proteinExistence type="predicted"/>
<dbReference type="Proteomes" id="UP000189981">
    <property type="component" value="Unassembled WGS sequence"/>
</dbReference>
<dbReference type="RefSeq" id="WP_079702425.1">
    <property type="nucleotide sequence ID" value="NZ_FUYR01000002.1"/>
</dbReference>
<keyword evidence="2" id="KW-1185">Reference proteome</keyword>
<protein>
    <submittedName>
        <fullName evidence="1">Uncharacterized protein</fullName>
    </submittedName>
</protein>
<dbReference type="AlphaFoldDB" id="A0A1T5CUC1"/>